<dbReference type="STRING" id="346185.AAY42_17570"/>
<evidence type="ECO:0000313" key="3">
    <source>
        <dbReference type="Proteomes" id="UP000050827"/>
    </source>
</evidence>
<name>A0A0Q1HDG7_9FLAO</name>
<gene>
    <name evidence="2" type="ORF">AAY42_17570</name>
</gene>
<feature type="domain" description="DUF6268" evidence="1">
    <location>
        <begin position="52"/>
        <end position="295"/>
    </location>
</feature>
<protein>
    <recommendedName>
        <fullName evidence="1">DUF6268 domain-containing protein</fullName>
    </recommendedName>
</protein>
<dbReference type="EMBL" id="LCTZ01000002">
    <property type="protein sequence ID" value="KQC31481.1"/>
    <property type="molecule type" value="Genomic_DNA"/>
</dbReference>
<keyword evidence="3" id="KW-1185">Reference proteome</keyword>
<comment type="caution">
    <text evidence="2">The sequence shown here is derived from an EMBL/GenBank/DDBJ whole genome shotgun (WGS) entry which is preliminary data.</text>
</comment>
<dbReference type="Pfam" id="PF19783">
    <property type="entry name" value="DUF6268"/>
    <property type="match status" value="1"/>
</dbReference>
<organism evidence="2 3">
    <name type="scientific">Flagellimonas eckloniae</name>
    <dbReference type="NCBI Taxonomy" id="346185"/>
    <lineage>
        <taxon>Bacteria</taxon>
        <taxon>Pseudomonadati</taxon>
        <taxon>Bacteroidota</taxon>
        <taxon>Flavobacteriia</taxon>
        <taxon>Flavobacteriales</taxon>
        <taxon>Flavobacteriaceae</taxon>
        <taxon>Flagellimonas</taxon>
    </lineage>
</organism>
<sequence>MKTSTRNTTNWIFGFFLGIFFCCSGFGQSSDIFRLEYLNIPENDTGIKTQRYRFLFNLPIKLNEKKDYLITGMEYNKLDIGYSQDFPFDRSELIRFHVVDLNVGFITKWNENWNLVTIITPRLASNFTSGTITDDFFFNATATLWKEKPNAEKPFRIVLGLSYNSTTGLPVPLPLISYYKRFHPKWSYTLGIPRSNFKYHISKKHTFEMTMLFDGYFINIQENIVLPDNQLGSKISLSALVGAIGYQYNISKRMSLYVLGGRSLEQEGKLRNDKRGDVFLLNDESNLYLRTGFKIGIF</sequence>
<evidence type="ECO:0000313" key="2">
    <source>
        <dbReference type="EMBL" id="KQC31481.1"/>
    </source>
</evidence>
<dbReference type="InterPro" id="IPR046235">
    <property type="entry name" value="DUF6268"/>
</dbReference>
<proteinExistence type="predicted"/>
<dbReference type="AlphaFoldDB" id="A0A0Q1HDG7"/>
<reference evidence="2 3" key="1">
    <citation type="submission" date="2015-04" db="EMBL/GenBank/DDBJ databases">
        <title>Complete genome of flavobacterium.</title>
        <authorList>
            <person name="Kwon Y.M."/>
            <person name="Kim S.-J."/>
        </authorList>
    </citation>
    <scope>NUCLEOTIDE SEQUENCE [LARGE SCALE GENOMIC DNA]</scope>
    <source>
        <strain evidence="2 3">DK169</strain>
    </source>
</reference>
<dbReference type="Proteomes" id="UP000050827">
    <property type="component" value="Unassembled WGS sequence"/>
</dbReference>
<accession>A0A0Q1HDG7</accession>
<evidence type="ECO:0000259" key="1">
    <source>
        <dbReference type="Pfam" id="PF19783"/>
    </source>
</evidence>